<proteinExistence type="predicted"/>
<sequence>MVTGSGTGAQQLSDALSAARKLIISYPSRRRAARAYRKLVACGIRLEPLLGATSGLAIPVIMCMWRRPERMKTILRMLDDQSDCPPIRLVLWNNNSLNSAKIRSDISGFSAVGSLESIELYESAVNVGGIGRFLAAREVRKHSTRGLMIMLDDDQDVSHSFVRDLAATGSPRTISGVWAWRIHSGYWDRTQVVIQGGSADYVGTGGCVWDSSLIDDRRLLDDLPSRFMFMEDIWMSRFAAQRDWNLRMVDTPVSFVLADLDQGHDLHRQKTKFYEWLVSRS</sequence>
<name>A0A2C8Y6G2_9MICO</name>
<dbReference type="AlphaFoldDB" id="A0A2C8Y6G2"/>
<dbReference type="SUPFAM" id="SSF53448">
    <property type="entry name" value="Nucleotide-diphospho-sugar transferases"/>
    <property type="match status" value="1"/>
</dbReference>
<evidence type="ECO:0008006" key="3">
    <source>
        <dbReference type="Google" id="ProtNLM"/>
    </source>
</evidence>
<reference evidence="1 2" key="1">
    <citation type="submission" date="2017-09" db="EMBL/GenBank/DDBJ databases">
        <authorList>
            <person name="Ehlers B."/>
            <person name="Leendertz F.H."/>
        </authorList>
    </citation>
    <scope>NUCLEOTIDE SEQUENCE [LARGE SCALE GENOMIC DNA]</scope>
    <source>
        <strain evidence="1 2">CGMCC 1.05381</strain>
    </source>
</reference>
<gene>
    <name evidence="1" type="ORF">SAMN06296378_0084</name>
</gene>
<organism evidence="1 2">
    <name type="scientific">Salinibacterium xinjiangense</name>
    <dbReference type="NCBI Taxonomy" id="386302"/>
    <lineage>
        <taxon>Bacteria</taxon>
        <taxon>Bacillati</taxon>
        <taxon>Actinomycetota</taxon>
        <taxon>Actinomycetes</taxon>
        <taxon>Micrococcales</taxon>
        <taxon>Microbacteriaceae</taxon>
        <taxon>Salinibacterium</taxon>
    </lineage>
</organism>
<dbReference type="EMBL" id="OCST01000001">
    <property type="protein sequence ID" value="SOE45722.1"/>
    <property type="molecule type" value="Genomic_DNA"/>
</dbReference>
<evidence type="ECO:0000313" key="1">
    <source>
        <dbReference type="EMBL" id="SOE45722.1"/>
    </source>
</evidence>
<dbReference type="InterPro" id="IPR029044">
    <property type="entry name" value="Nucleotide-diphossugar_trans"/>
</dbReference>
<keyword evidence="2" id="KW-1185">Reference proteome</keyword>
<evidence type="ECO:0000313" key="2">
    <source>
        <dbReference type="Proteomes" id="UP000219440"/>
    </source>
</evidence>
<dbReference type="Proteomes" id="UP000219440">
    <property type="component" value="Unassembled WGS sequence"/>
</dbReference>
<protein>
    <recommendedName>
        <fullName evidence="3">Glycosyl transferase family 2</fullName>
    </recommendedName>
</protein>
<accession>A0A2C8Y6G2</accession>